<feature type="transmembrane region" description="Helical" evidence="11">
    <location>
        <begin position="1232"/>
        <end position="1255"/>
    </location>
</feature>
<feature type="region of interest" description="Disordered" evidence="10">
    <location>
        <begin position="24"/>
        <end position="81"/>
    </location>
</feature>
<feature type="transmembrane region" description="Helical" evidence="11">
    <location>
        <begin position="1310"/>
        <end position="1328"/>
    </location>
</feature>
<dbReference type="InterPro" id="IPR017871">
    <property type="entry name" value="ABC_transporter-like_CS"/>
</dbReference>
<evidence type="ECO:0000256" key="11">
    <source>
        <dbReference type="SAM" id="Phobius"/>
    </source>
</evidence>
<dbReference type="GO" id="GO:0016887">
    <property type="term" value="F:ATP hydrolysis activity"/>
    <property type="evidence" value="ECO:0007669"/>
    <property type="project" value="InterPro"/>
</dbReference>
<dbReference type="GO" id="GO:0140359">
    <property type="term" value="F:ABC-type transporter activity"/>
    <property type="evidence" value="ECO:0007669"/>
    <property type="project" value="InterPro"/>
</dbReference>
<feature type="transmembrane region" description="Helical" evidence="11">
    <location>
        <begin position="1194"/>
        <end position="1220"/>
    </location>
</feature>
<dbReference type="SUPFAM" id="SSF52540">
    <property type="entry name" value="P-loop containing nucleoside triphosphate hydrolases"/>
    <property type="match status" value="2"/>
</dbReference>
<dbReference type="InterPro" id="IPR026082">
    <property type="entry name" value="ABCA"/>
</dbReference>
<keyword evidence="3" id="KW-0813">Transport</keyword>
<evidence type="ECO:0000313" key="13">
    <source>
        <dbReference type="EMBL" id="GMF16964.1"/>
    </source>
</evidence>
<dbReference type="Proteomes" id="UP001165083">
    <property type="component" value="Unassembled WGS sequence"/>
</dbReference>
<dbReference type="GO" id="GO:0016020">
    <property type="term" value="C:membrane"/>
    <property type="evidence" value="ECO:0007669"/>
    <property type="project" value="UniProtKB-SubCell"/>
</dbReference>
<gene>
    <name evidence="13" type="ORF">Plil01_000613600</name>
</gene>
<feature type="transmembrane region" description="Helical" evidence="11">
    <location>
        <begin position="419"/>
        <end position="440"/>
    </location>
</feature>
<dbReference type="Pfam" id="PF23321">
    <property type="entry name" value="R1_ABCA1"/>
    <property type="match status" value="1"/>
</dbReference>
<name>A0A9W6WKL1_9STRA</name>
<keyword evidence="14" id="KW-1185">Reference proteome</keyword>
<feature type="transmembrane region" description="Helical" evidence="11">
    <location>
        <begin position="386"/>
        <end position="407"/>
    </location>
</feature>
<dbReference type="CDD" id="cd03263">
    <property type="entry name" value="ABC_subfamily_A"/>
    <property type="match status" value="2"/>
</dbReference>
<dbReference type="PROSITE" id="PS50893">
    <property type="entry name" value="ABC_TRANSPORTER_2"/>
    <property type="match status" value="2"/>
</dbReference>
<feature type="transmembrane region" description="Helical" evidence="11">
    <location>
        <begin position="520"/>
        <end position="541"/>
    </location>
</feature>
<keyword evidence="9 11" id="KW-0472">Membrane</keyword>
<dbReference type="InterPro" id="IPR013525">
    <property type="entry name" value="ABC2_TM"/>
</dbReference>
<dbReference type="FunFam" id="3.40.50.300:FF:000298">
    <property type="entry name" value="ATP-binding cassette sub-family A member 12"/>
    <property type="match status" value="1"/>
</dbReference>
<sequence>MRQRNHVAPVNVVGHRWRRLQSAASAELATEDAGERGDMMNSGGPSAGASRTTAPTTSATATSSSSSLLTSSGSSSSSSDGTALLTSCLSTVVSNDYEYALCVMNSGFFQLDSSSFGAVSAVVAALADASGSSSVESGTCELTCTKPSMAASSSCCAAASTVLSCPQSSSNISYCKSVIEATVADSQQCGLSAQNTALIVCVAVIVAVFAAVMLAARIHARKQVAAADSLESRFAVATRAKWDAALAAWRQVTNLIWKNLIIRRRKPVSFVFELFLPVVLTLALVFIANLDTIFGTGDNYSSSSEAATLTSTILCTELDSLTYTDYGALSTNMSTFYSSGQSVIGLFLLISYIKFVSTTTTTMVIEKETRIREVMKIMGLSNFTLLCSWCLTTAILATPLAFVIAAELKYGEVFPMTEYATLVFLFWALSLSIVSFSYFITPFFNKSRAASIASVLLWLVLFFPFFSVMSKSNSSKYAGALAPPTAFALGIDDLVRRAQLGRGLAYAMGMVESPVTVPTAFAMSWFLILDSFILVALGWYFDNVLPQEFGVRKPWNFLFVKDYWLPLSASHSEKDIMVLESPSTESSPQTNYSFGSPRGVRLLHQTSSDGSIVMMKDRPGLVASVEPVNATLAAQERKGTCLQIRGLCKEFPSDDGEVKVAVQGLNLTLYAGQISALLGHNGAGKTTTISMLTGLIPPTSGDATLYGRSVQEDFNELRQIMGICPQHDVLFNELTVEEHLLLFGTMKHIPYASLKEEVERMIREVGLVEKRKVAARNLSGGQKRKLSVALAFMGDSKLVFLDEPTSGMDPYSRRFTWNLLQRNRDDRVIVLTTHFMDEADILGDRIAIMADGQLCCAGSSLFLKNRYGAGYNLTMIKAPGCDVEAVGTFLRNFVPEAKCLSNFGSEVVFQLPSTSSGVFSTMLQVLDDEMRRLRIVQYGLSVTTLEEVFLRISKEREEEAEMGVAVCGVEAVDQIRKTSATSANSRPTLTGGISSEITNRATLWSQYRALLTKRMRIAKRDKKNLLNAVCIPLLFLIILVSLPEIDVASFMTTSDYATELASSARQGRCSSSNFSLVSVPTSCDSFTFNYCDLGVIDCSASTCCDNTYVESPYYACNMCDGTSSSNPVTPCYNKYCLDQNGAKLQATLNAFITSVVVMLAFAFVPAAIVAFIVREKDPNQNAKGLQLICGANVSAYWLSTWTHDIVIMMVTVIASMIMVPLSDRTLTSSMEVWGVVCLVGSHALAVIPMAYLFSFKFKKHAVAQTSLLVFALCTGGLLSIFSFLCRLIDFDLTPGNSSDNLTLSSLDRNYLRWIFLLFPGYSLNNGIYEIATRKLSRNALYGSSTETVAPPSFFGLWKGLGTDYTCTSCWEAVSGEDCCVRNVFDLDVAGAPVAYAVIEIVIFMMLVFIVENRSLSWSRKQQQQWAHNEDDDVARERQKVERSYPTQNDSVFIRNLRQQYAGGKVALDDLCLSISKGECFGYLGINGAGKSTTMKVLTGEIAPTNGFVTLGGYDLSRDRDKARRVVGYCPQFDSLHDLLTVEEQLELYARLKGIPSDRVKKAVDEKIEEVGLTEYRTKLTRGLSGGNKRKLSTAIALIGSPSIIFLDEPSTGVDPSSRRKMWDVIASVCASKESCVVLTTHSMEECEALCTRVGILVSGKLKCLGSVEHLKQKFGRGYIVEVKLREPSASSVGRLQLEVYRILGGNSPGITQDQVISLCSSLGVPNRAHEITNGEGNGNVLNSYLDTSGIIPIDVFCAWWHTENMGSALLEFFQSKFSGSELIEHQGGHFRFQVPKQALRPYAIFGLLEENKEQLHVSEYGVSETSLEHIFNTMAAQQGEEQLLGSASYR</sequence>
<dbReference type="InterPro" id="IPR056264">
    <property type="entry name" value="R2_ABCA1-4-like"/>
</dbReference>
<evidence type="ECO:0000256" key="6">
    <source>
        <dbReference type="ARBA" id="ARBA00022741"/>
    </source>
</evidence>
<dbReference type="PROSITE" id="PS00211">
    <property type="entry name" value="ABC_TRANSPORTER_1"/>
    <property type="match status" value="1"/>
</dbReference>
<feature type="transmembrane region" description="Helical" evidence="11">
    <location>
        <begin position="1267"/>
        <end position="1290"/>
    </location>
</feature>
<keyword evidence="5" id="KW-0677">Repeat</keyword>
<evidence type="ECO:0000256" key="8">
    <source>
        <dbReference type="ARBA" id="ARBA00022989"/>
    </source>
</evidence>
<dbReference type="Pfam" id="PF12698">
    <property type="entry name" value="ABC2_membrane_3"/>
    <property type="match status" value="2"/>
</dbReference>
<dbReference type="EMBL" id="BSXW01000265">
    <property type="protein sequence ID" value="GMF16964.1"/>
    <property type="molecule type" value="Genomic_DNA"/>
</dbReference>
<organism evidence="13 14">
    <name type="scientific">Phytophthora lilii</name>
    <dbReference type="NCBI Taxonomy" id="2077276"/>
    <lineage>
        <taxon>Eukaryota</taxon>
        <taxon>Sar</taxon>
        <taxon>Stramenopiles</taxon>
        <taxon>Oomycota</taxon>
        <taxon>Peronosporomycetes</taxon>
        <taxon>Peronosporales</taxon>
        <taxon>Peronosporaceae</taxon>
        <taxon>Phytophthora</taxon>
    </lineage>
</organism>
<comment type="caution">
    <text evidence="13">The sequence shown here is derived from an EMBL/GenBank/DDBJ whole genome shotgun (WGS) entry which is preliminary data.</text>
</comment>
<evidence type="ECO:0000256" key="2">
    <source>
        <dbReference type="ARBA" id="ARBA00008869"/>
    </source>
</evidence>
<keyword evidence="6" id="KW-0547">Nucleotide-binding</keyword>
<evidence type="ECO:0000256" key="3">
    <source>
        <dbReference type="ARBA" id="ARBA00022448"/>
    </source>
</evidence>
<feature type="transmembrane region" description="Helical" evidence="11">
    <location>
        <begin position="1024"/>
        <end position="1042"/>
    </location>
</feature>
<feature type="transmembrane region" description="Helical" evidence="11">
    <location>
        <begin position="452"/>
        <end position="469"/>
    </location>
</feature>
<dbReference type="InterPro" id="IPR003439">
    <property type="entry name" value="ABC_transporter-like_ATP-bd"/>
</dbReference>
<accession>A0A9W6WKL1</accession>
<evidence type="ECO:0000256" key="4">
    <source>
        <dbReference type="ARBA" id="ARBA00022692"/>
    </source>
</evidence>
<dbReference type="PANTHER" id="PTHR19229">
    <property type="entry name" value="ATP-BINDING CASSETTE TRANSPORTER SUBFAMILY A ABCA"/>
    <property type="match status" value="1"/>
</dbReference>
<keyword evidence="7" id="KW-0067">ATP-binding</keyword>
<evidence type="ECO:0000256" key="5">
    <source>
        <dbReference type="ARBA" id="ARBA00022737"/>
    </source>
</evidence>
<evidence type="ECO:0000256" key="7">
    <source>
        <dbReference type="ARBA" id="ARBA00022840"/>
    </source>
</evidence>
<feature type="transmembrane region" description="Helical" evidence="11">
    <location>
        <begin position="343"/>
        <end position="365"/>
    </location>
</feature>
<protein>
    <submittedName>
        <fullName evidence="13">Unnamed protein product</fullName>
    </submittedName>
</protein>
<keyword evidence="4 11" id="KW-0812">Transmembrane</keyword>
<feature type="transmembrane region" description="Helical" evidence="11">
    <location>
        <begin position="1150"/>
        <end position="1173"/>
    </location>
</feature>
<feature type="transmembrane region" description="Helical" evidence="11">
    <location>
        <begin position="268"/>
        <end position="288"/>
    </location>
</feature>
<dbReference type="Pfam" id="PF00005">
    <property type="entry name" value="ABC_tran"/>
    <property type="match status" value="2"/>
</dbReference>
<comment type="similarity">
    <text evidence="2">Belongs to the ABC transporter superfamily. ABCA family.</text>
</comment>
<reference evidence="13" key="1">
    <citation type="submission" date="2023-04" db="EMBL/GenBank/DDBJ databases">
        <title>Phytophthora lilii NBRC 32176.</title>
        <authorList>
            <person name="Ichikawa N."/>
            <person name="Sato H."/>
            <person name="Tonouchi N."/>
        </authorList>
    </citation>
    <scope>NUCLEOTIDE SEQUENCE</scope>
    <source>
        <strain evidence="13">NBRC 32176</strain>
    </source>
</reference>
<dbReference type="InterPro" id="IPR003593">
    <property type="entry name" value="AAA+_ATPase"/>
</dbReference>
<dbReference type="OrthoDB" id="10255969at2759"/>
<feature type="transmembrane region" description="Helical" evidence="11">
    <location>
        <begin position="197"/>
        <end position="216"/>
    </location>
</feature>
<feature type="domain" description="ABC transporter" evidence="12">
    <location>
        <begin position="642"/>
        <end position="876"/>
    </location>
</feature>
<evidence type="ECO:0000256" key="1">
    <source>
        <dbReference type="ARBA" id="ARBA00004141"/>
    </source>
</evidence>
<dbReference type="GO" id="GO:0005319">
    <property type="term" value="F:lipid transporter activity"/>
    <property type="evidence" value="ECO:0007669"/>
    <property type="project" value="TreeGrafter"/>
</dbReference>
<evidence type="ECO:0000259" key="12">
    <source>
        <dbReference type="PROSITE" id="PS50893"/>
    </source>
</evidence>
<proteinExistence type="inferred from homology"/>
<dbReference type="PANTHER" id="PTHR19229:SF36">
    <property type="entry name" value="ATP-BINDING CASSETTE SUB-FAMILY A MEMBER 2"/>
    <property type="match status" value="1"/>
</dbReference>
<dbReference type="FunFam" id="3.40.50.300:FF:002636">
    <property type="entry name" value="ABC transporter A family member 2"/>
    <property type="match status" value="1"/>
</dbReference>
<feature type="compositionally biased region" description="Low complexity" evidence="10">
    <location>
        <begin position="47"/>
        <end position="81"/>
    </location>
</feature>
<dbReference type="GO" id="GO:0005524">
    <property type="term" value="F:ATP binding"/>
    <property type="evidence" value="ECO:0007669"/>
    <property type="project" value="UniProtKB-KW"/>
</dbReference>
<evidence type="ECO:0000313" key="14">
    <source>
        <dbReference type="Proteomes" id="UP001165083"/>
    </source>
</evidence>
<comment type="subcellular location">
    <subcellularLocation>
        <location evidence="1">Membrane</location>
        <topology evidence="1">Multi-pass membrane protein</topology>
    </subcellularLocation>
</comment>
<evidence type="ECO:0000256" key="10">
    <source>
        <dbReference type="SAM" id="MobiDB-lite"/>
    </source>
</evidence>
<dbReference type="Gene3D" id="3.40.50.300">
    <property type="entry name" value="P-loop containing nucleotide triphosphate hydrolases"/>
    <property type="match status" value="2"/>
</dbReference>
<feature type="transmembrane region" description="Helical" evidence="11">
    <location>
        <begin position="1391"/>
        <end position="1410"/>
    </location>
</feature>
<feature type="domain" description="ABC transporter" evidence="12">
    <location>
        <begin position="1451"/>
        <end position="1683"/>
    </location>
</feature>
<evidence type="ECO:0000256" key="9">
    <source>
        <dbReference type="ARBA" id="ARBA00023136"/>
    </source>
</evidence>
<dbReference type="SMART" id="SM00382">
    <property type="entry name" value="AAA"/>
    <property type="match status" value="2"/>
</dbReference>
<keyword evidence="8 11" id="KW-1133">Transmembrane helix</keyword>
<dbReference type="InterPro" id="IPR027417">
    <property type="entry name" value="P-loop_NTPase"/>
</dbReference>